<dbReference type="InterPro" id="IPR036782">
    <property type="entry name" value="NE0471-like_N"/>
</dbReference>
<accession>A0A1V1P192</accession>
<proteinExistence type="predicted"/>
<dbReference type="Proteomes" id="UP000189670">
    <property type="component" value="Unassembled WGS sequence"/>
</dbReference>
<dbReference type="AlphaFoldDB" id="A0A1V1P192"/>
<organism evidence="1 2">
    <name type="scientific">Candidatus Magnetoglobus multicellularis str. Araruama</name>
    <dbReference type="NCBI Taxonomy" id="890399"/>
    <lineage>
        <taxon>Bacteria</taxon>
        <taxon>Pseudomonadati</taxon>
        <taxon>Thermodesulfobacteriota</taxon>
        <taxon>Desulfobacteria</taxon>
        <taxon>Desulfobacterales</taxon>
        <taxon>Desulfobacteraceae</taxon>
        <taxon>Candidatus Magnetoglobus</taxon>
    </lineage>
</organism>
<evidence type="ECO:0000313" key="1">
    <source>
        <dbReference type="EMBL" id="ETR68515.1"/>
    </source>
</evidence>
<sequence length="125" mass="15140">MNWKEWDIISQNEQFWTSYEEKGILKAEYIKDYILELWFEDDYDVSIYELDFSPLLIDDDPGSVFLFLKNKEYFKNVKANHALIWDRPNENVSVDIAPECIRYYCEKYGKVIKEKSKKIITVQYK</sequence>
<reference evidence="2" key="1">
    <citation type="submission" date="2012-11" db="EMBL/GenBank/DDBJ databases">
        <authorList>
            <person name="Lucero-Rivera Y.E."/>
            <person name="Tovar-Ramirez D."/>
        </authorList>
    </citation>
    <scope>NUCLEOTIDE SEQUENCE [LARGE SCALE GENOMIC DNA]</scope>
    <source>
        <strain evidence="2">Araruama</strain>
    </source>
</reference>
<name>A0A1V1P192_9BACT</name>
<gene>
    <name evidence="1" type="ORF">OMM_10450</name>
</gene>
<evidence type="ECO:0000313" key="2">
    <source>
        <dbReference type="Proteomes" id="UP000189670"/>
    </source>
</evidence>
<evidence type="ECO:0008006" key="3">
    <source>
        <dbReference type="Google" id="ProtNLM"/>
    </source>
</evidence>
<dbReference type="EMBL" id="ATBP01000927">
    <property type="protein sequence ID" value="ETR68515.1"/>
    <property type="molecule type" value="Genomic_DNA"/>
</dbReference>
<dbReference type="SUPFAM" id="SSF143880">
    <property type="entry name" value="NE0471 N-terminal domain-like"/>
    <property type="match status" value="1"/>
</dbReference>
<protein>
    <recommendedName>
        <fullName evidence="3">DUF2442 domain-containing protein</fullName>
    </recommendedName>
</protein>
<comment type="caution">
    <text evidence="1">The sequence shown here is derived from an EMBL/GenBank/DDBJ whole genome shotgun (WGS) entry which is preliminary data.</text>
</comment>